<dbReference type="PANTHER" id="PTHR10291:SF0">
    <property type="entry name" value="DEHYDRODOLICHYL DIPHOSPHATE SYNTHASE 2"/>
    <property type="match status" value="1"/>
</dbReference>
<gene>
    <name evidence="3" type="ORF">SAMN05660835_00536</name>
</gene>
<feature type="binding site" evidence="2">
    <location>
        <begin position="57"/>
        <end position="59"/>
    </location>
    <ligand>
        <name>substrate</name>
    </ligand>
</feature>
<reference evidence="4" key="1">
    <citation type="submission" date="2016-10" db="EMBL/GenBank/DDBJ databases">
        <authorList>
            <person name="Varghese N."/>
            <person name="Submissions S."/>
        </authorList>
    </citation>
    <scope>NUCLEOTIDE SEQUENCE [LARGE SCALE GENOMIC DNA]</scope>
    <source>
        <strain evidence="4">DSM 8415</strain>
    </source>
</reference>
<feature type="binding site" evidence="2">
    <location>
        <position position="199"/>
    </location>
    <ligand>
        <name>Mg(2+)</name>
        <dbReference type="ChEBI" id="CHEBI:18420"/>
    </ligand>
</feature>
<comment type="similarity">
    <text evidence="2">Belongs to the UPP synthase family.</text>
</comment>
<keyword evidence="2" id="KW-0460">Magnesium</keyword>
<feature type="binding site" evidence="2">
    <location>
        <position position="63"/>
    </location>
    <ligand>
        <name>substrate</name>
    </ligand>
</feature>
<feature type="binding site" evidence="2">
    <location>
        <position position="61"/>
    </location>
    <ligand>
        <name>substrate</name>
    </ligand>
</feature>
<dbReference type="Proteomes" id="UP000199411">
    <property type="component" value="Unassembled WGS sequence"/>
</dbReference>
<feature type="binding site" evidence="2">
    <location>
        <position position="25"/>
    </location>
    <ligand>
        <name>substrate</name>
    </ligand>
</feature>
<dbReference type="GO" id="GO:0016094">
    <property type="term" value="P:polyprenol biosynthetic process"/>
    <property type="evidence" value="ECO:0007669"/>
    <property type="project" value="TreeGrafter"/>
</dbReference>
<feature type="active site" description="Proton acceptor" evidence="2">
    <location>
        <position position="60"/>
    </location>
</feature>
<feature type="active site" evidence="2">
    <location>
        <position position="12"/>
    </location>
</feature>
<dbReference type="RefSeq" id="WP_092128000.1">
    <property type="nucleotide sequence ID" value="NZ_FMYU01000003.1"/>
</dbReference>
<keyword evidence="1 2" id="KW-0808">Transferase</keyword>
<dbReference type="InterPro" id="IPR036424">
    <property type="entry name" value="UPP_synth-like_sf"/>
</dbReference>
<feature type="binding site" evidence="2">
    <location>
        <position position="180"/>
    </location>
    <ligand>
        <name>substrate</name>
    </ligand>
</feature>
<dbReference type="NCBIfam" id="TIGR00055">
    <property type="entry name" value="uppS"/>
    <property type="match status" value="1"/>
</dbReference>
<feature type="binding site" evidence="2">
    <location>
        <position position="29"/>
    </location>
    <ligand>
        <name>substrate</name>
    </ligand>
</feature>
<comment type="cofactor">
    <cofactor evidence="2">
        <name>Mg(2+)</name>
        <dbReference type="ChEBI" id="CHEBI:18420"/>
    </cofactor>
    <text evidence="2">Binds 2 magnesium ions per subunit.</text>
</comment>
<dbReference type="Gene3D" id="3.40.1180.10">
    <property type="entry name" value="Decaprenyl diphosphate synthase-like"/>
    <property type="match status" value="1"/>
</dbReference>
<evidence type="ECO:0000313" key="4">
    <source>
        <dbReference type="Proteomes" id="UP000199411"/>
    </source>
</evidence>
<name>A0A1G6K1P8_9BACT</name>
<organism evidence="3 4">
    <name type="scientific">Desulfurella multipotens</name>
    <dbReference type="NCBI Taxonomy" id="79269"/>
    <lineage>
        <taxon>Bacteria</taxon>
        <taxon>Pseudomonadati</taxon>
        <taxon>Campylobacterota</taxon>
        <taxon>Desulfurellia</taxon>
        <taxon>Desulfurellales</taxon>
        <taxon>Desulfurellaceae</taxon>
        <taxon>Desulfurella</taxon>
    </lineage>
</organism>
<feature type="binding site" evidence="2">
    <location>
        <begin position="186"/>
        <end position="188"/>
    </location>
    <ligand>
        <name>substrate</name>
    </ligand>
</feature>
<dbReference type="Pfam" id="PF01255">
    <property type="entry name" value="Prenyltransf"/>
    <property type="match status" value="1"/>
</dbReference>
<dbReference type="OrthoDB" id="4191603at2"/>
<dbReference type="PROSITE" id="PS01066">
    <property type="entry name" value="UPP_SYNTHASE"/>
    <property type="match status" value="1"/>
</dbReference>
<feature type="binding site" evidence="2">
    <location>
        <begin position="13"/>
        <end position="16"/>
    </location>
    <ligand>
        <name>substrate</name>
    </ligand>
</feature>
<dbReference type="FunFam" id="3.40.1180.10:FF:000001">
    <property type="entry name" value="(2E,6E)-farnesyl-diphosphate-specific ditrans,polycis-undecaprenyl-diphosphate synthase"/>
    <property type="match status" value="1"/>
</dbReference>
<evidence type="ECO:0000256" key="1">
    <source>
        <dbReference type="ARBA" id="ARBA00022679"/>
    </source>
</evidence>
<evidence type="ECO:0000313" key="3">
    <source>
        <dbReference type="EMBL" id="SDC24877.1"/>
    </source>
</evidence>
<dbReference type="AlphaFoldDB" id="A0A1G6K1P8"/>
<keyword evidence="4" id="KW-1185">Reference proteome</keyword>
<evidence type="ECO:0000256" key="2">
    <source>
        <dbReference type="HAMAP-Rule" id="MF_01139"/>
    </source>
</evidence>
<dbReference type="NCBIfam" id="NF011405">
    <property type="entry name" value="PRK14830.1"/>
    <property type="match status" value="1"/>
</dbReference>
<comment type="subunit">
    <text evidence="2">Homodimer.</text>
</comment>
<sequence length="234" mass="27626">MNIPKHIAIIMDGNGRWANLQGKKRIYGHFIGSTIIDKIAKKAKELKIEYLTLYTFSTENWKRPQNEVNFLMKLLGIQVRKKSDFMMKENIKFNCIGDITKLPQKQQEAILNLQEKTKNNSDLTINFAINYGSYMEIIRACKNICMDFSLNKLNCDNIDENIFEQYLYTKDIPDVDLLIRTGGEKRISNFLLWQIAYAEIIFLDKYWPEFNEDDLEYCIKEFSERKRRFGGLDD</sequence>
<dbReference type="GO" id="GO:0045547">
    <property type="term" value="F:ditrans,polycis-polyprenyl diphosphate synthase [(2E,6E)-farnesyl diphosphate specific] activity"/>
    <property type="evidence" value="ECO:0007669"/>
    <property type="project" value="TreeGrafter"/>
</dbReference>
<dbReference type="InterPro" id="IPR001441">
    <property type="entry name" value="UPP_synth-like"/>
</dbReference>
<dbReference type="CDD" id="cd00475">
    <property type="entry name" value="Cis_IPPS"/>
    <property type="match status" value="1"/>
</dbReference>
<comment type="function">
    <text evidence="2">Catalyzes the condensation of isopentenyl diphosphate (IPP) with allylic pyrophosphates generating different type of terpenoids.</text>
</comment>
<feature type="binding site" evidence="2">
    <location>
        <position position="17"/>
    </location>
    <ligand>
        <name>substrate</name>
    </ligand>
</feature>
<accession>A0A1G6K1P8</accession>
<dbReference type="PANTHER" id="PTHR10291">
    <property type="entry name" value="DEHYDRODOLICHYL DIPHOSPHATE SYNTHASE FAMILY MEMBER"/>
    <property type="match status" value="1"/>
</dbReference>
<dbReference type="InterPro" id="IPR018520">
    <property type="entry name" value="UPP_synth-like_CS"/>
</dbReference>
<dbReference type="GO" id="GO:0000287">
    <property type="term" value="F:magnesium ion binding"/>
    <property type="evidence" value="ECO:0007669"/>
    <property type="project" value="UniProtKB-UniRule"/>
</dbReference>
<feature type="binding site" evidence="2">
    <location>
        <position position="12"/>
    </location>
    <ligand>
        <name>Mg(2+)</name>
        <dbReference type="ChEBI" id="CHEBI:18420"/>
    </ligand>
</feature>
<dbReference type="EC" id="2.5.1.-" evidence="2"/>
<keyword evidence="2" id="KW-0479">Metal-binding</keyword>
<protein>
    <recommendedName>
        <fullName evidence="2">Isoprenyl transferase</fullName>
        <ecNumber evidence="2">2.5.1.-</ecNumber>
    </recommendedName>
</protein>
<dbReference type="HAMAP" id="MF_01139">
    <property type="entry name" value="ISPT"/>
    <property type="match status" value="1"/>
</dbReference>
<dbReference type="EMBL" id="FMYU01000003">
    <property type="protein sequence ID" value="SDC24877.1"/>
    <property type="molecule type" value="Genomic_DNA"/>
</dbReference>
<proteinExistence type="inferred from homology"/>
<dbReference type="SUPFAM" id="SSF64005">
    <property type="entry name" value="Undecaprenyl diphosphate synthase"/>
    <property type="match status" value="1"/>
</dbReference>